<sequence length="82" mass="10016">MRWISYKNIEFQINNQIGLQLNKRMNPIKKLHLISLNYKIEREIQIKKVKNILPKQANKRETTKKFQRRVSLMNSKNKCQYI</sequence>
<protein>
    <submittedName>
        <fullName evidence="1">Uncharacterized protein</fullName>
    </submittedName>
</protein>
<organism evidence="1 2">
    <name type="scientific">Paramecium octaurelia</name>
    <dbReference type="NCBI Taxonomy" id="43137"/>
    <lineage>
        <taxon>Eukaryota</taxon>
        <taxon>Sar</taxon>
        <taxon>Alveolata</taxon>
        <taxon>Ciliophora</taxon>
        <taxon>Intramacronucleata</taxon>
        <taxon>Oligohymenophorea</taxon>
        <taxon>Peniculida</taxon>
        <taxon>Parameciidae</taxon>
        <taxon>Paramecium</taxon>
    </lineage>
</organism>
<dbReference type="Proteomes" id="UP000683925">
    <property type="component" value="Unassembled WGS sequence"/>
</dbReference>
<comment type="caution">
    <text evidence="1">The sequence shown here is derived from an EMBL/GenBank/DDBJ whole genome shotgun (WGS) entry which is preliminary data.</text>
</comment>
<dbReference type="EMBL" id="CAJJDP010000042">
    <property type="protein sequence ID" value="CAD8162974.1"/>
    <property type="molecule type" value="Genomic_DNA"/>
</dbReference>
<keyword evidence="2" id="KW-1185">Reference proteome</keyword>
<proteinExistence type="predicted"/>
<evidence type="ECO:0000313" key="2">
    <source>
        <dbReference type="Proteomes" id="UP000683925"/>
    </source>
</evidence>
<gene>
    <name evidence="1" type="ORF">POCTA_138.1.T0420223</name>
</gene>
<dbReference type="AlphaFoldDB" id="A0A8S1UF26"/>
<accession>A0A8S1UF26</accession>
<reference evidence="1" key="1">
    <citation type="submission" date="2021-01" db="EMBL/GenBank/DDBJ databases">
        <authorList>
            <consortium name="Genoscope - CEA"/>
            <person name="William W."/>
        </authorList>
    </citation>
    <scope>NUCLEOTIDE SEQUENCE</scope>
</reference>
<name>A0A8S1UF26_PAROT</name>
<evidence type="ECO:0000313" key="1">
    <source>
        <dbReference type="EMBL" id="CAD8162974.1"/>
    </source>
</evidence>